<evidence type="ECO:0000313" key="2">
    <source>
        <dbReference type="EMBL" id="KAJ3053717.1"/>
    </source>
</evidence>
<sequence length="434" mass="46855">MPATTTPKLKKKALKDSAQAEKDDAMEIDSEPNAVKVKKEPFVKEEAASEESEDEDGDEEDEDEEEEEAAGSSGSSNVKAEASASGADEDDEDEDEEDEDEDDQEAGDEEDEDEADEEEQEGEQEPSPQESEADLIDEILDSGSADVDSLDLSYQPPSGFERVALKNALSTFDVAELEKEGKELWLFKVPADLDPSSLKSLTLPLTASTKPSTTAPLARITKPAPKKDKKSPAAASESEEFGVYEVTSSSSELGEMAELTCMLPGRRFNGYRIAPKPFTRYFNVAPTDTLPTPEELAEAGRKLLAEPYVPRKHPEGMKLQSLPFGFDTQGKPLQQSLQRYNLDPTSAPSSSTKSPTKPPTSSTPSTKTKAKKPKTPAGGAAMDVDEEKPKKKAKKSLGSGEAAEFGETPNKRKADGAGVEGSEKKKKKKVKVEA</sequence>
<protein>
    <submittedName>
        <fullName evidence="2">Uncharacterized protein</fullName>
    </submittedName>
</protein>
<proteinExistence type="predicted"/>
<feature type="region of interest" description="Disordered" evidence="1">
    <location>
        <begin position="207"/>
        <end position="243"/>
    </location>
</feature>
<comment type="caution">
    <text evidence="2">The sequence shown here is derived from an EMBL/GenBank/DDBJ whole genome shotgun (WGS) entry which is preliminary data.</text>
</comment>
<feature type="compositionally biased region" description="Low complexity" evidence="1">
    <location>
        <begin position="207"/>
        <end position="218"/>
    </location>
</feature>
<dbReference type="InterPro" id="IPR013240">
    <property type="entry name" value="DNA-dir_RNA_pol1_su_RPA34"/>
</dbReference>
<gene>
    <name evidence="2" type="ORF">HK097_003568</name>
</gene>
<feature type="compositionally biased region" description="Low complexity" evidence="1">
    <location>
        <begin position="70"/>
        <end position="86"/>
    </location>
</feature>
<dbReference type="Proteomes" id="UP001212841">
    <property type="component" value="Unassembled WGS sequence"/>
</dbReference>
<feature type="region of interest" description="Disordered" evidence="1">
    <location>
        <begin position="309"/>
        <end position="434"/>
    </location>
</feature>
<keyword evidence="3" id="KW-1185">Reference proteome</keyword>
<dbReference type="Gene3D" id="6.20.250.70">
    <property type="match status" value="1"/>
</dbReference>
<feature type="compositionally biased region" description="Basic residues" evidence="1">
    <location>
        <begin position="424"/>
        <end position="434"/>
    </location>
</feature>
<dbReference type="Pfam" id="PF08208">
    <property type="entry name" value="RNA_polI_A34"/>
    <property type="match status" value="1"/>
</dbReference>
<feature type="compositionally biased region" description="Acidic residues" evidence="1">
    <location>
        <begin position="48"/>
        <end position="69"/>
    </location>
</feature>
<evidence type="ECO:0000313" key="3">
    <source>
        <dbReference type="Proteomes" id="UP001212841"/>
    </source>
</evidence>
<dbReference type="GO" id="GO:0006360">
    <property type="term" value="P:transcription by RNA polymerase I"/>
    <property type="evidence" value="ECO:0007669"/>
    <property type="project" value="InterPro"/>
</dbReference>
<feature type="compositionally biased region" description="Acidic residues" evidence="1">
    <location>
        <begin position="87"/>
        <end position="124"/>
    </location>
</feature>
<feature type="compositionally biased region" description="Low complexity" evidence="1">
    <location>
        <begin position="344"/>
        <end position="367"/>
    </location>
</feature>
<evidence type="ECO:0000256" key="1">
    <source>
        <dbReference type="SAM" id="MobiDB-lite"/>
    </source>
</evidence>
<reference evidence="2" key="1">
    <citation type="submission" date="2020-05" db="EMBL/GenBank/DDBJ databases">
        <title>Phylogenomic resolution of chytrid fungi.</title>
        <authorList>
            <person name="Stajich J.E."/>
            <person name="Amses K."/>
            <person name="Simmons R."/>
            <person name="Seto K."/>
            <person name="Myers J."/>
            <person name="Bonds A."/>
            <person name="Quandt C.A."/>
            <person name="Barry K."/>
            <person name="Liu P."/>
            <person name="Grigoriev I."/>
            <person name="Longcore J.E."/>
            <person name="James T.Y."/>
        </authorList>
    </citation>
    <scope>NUCLEOTIDE SEQUENCE</scope>
    <source>
        <strain evidence="2">JEL0318</strain>
    </source>
</reference>
<feature type="compositionally biased region" description="Acidic residues" evidence="1">
    <location>
        <begin position="131"/>
        <end position="140"/>
    </location>
</feature>
<feature type="compositionally biased region" description="Basic and acidic residues" evidence="1">
    <location>
        <begin position="37"/>
        <end position="47"/>
    </location>
</feature>
<dbReference type="AlphaFoldDB" id="A0AAD5X2Y4"/>
<feature type="region of interest" description="Disordered" evidence="1">
    <location>
        <begin position="1"/>
        <end position="154"/>
    </location>
</feature>
<feature type="compositionally biased region" description="Basic and acidic residues" evidence="1">
    <location>
        <begin position="14"/>
        <end position="25"/>
    </location>
</feature>
<dbReference type="EMBL" id="JADGJD010000185">
    <property type="protein sequence ID" value="KAJ3053717.1"/>
    <property type="molecule type" value="Genomic_DNA"/>
</dbReference>
<name>A0AAD5X2Y4_9FUNG</name>
<accession>A0AAD5X2Y4</accession>
<organism evidence="2 3">
    <name type="scientific">Rhizophlyctis rosea</name>
    <dbReference type="NCBI Taxonomy" id="64517"/>
    <lineage>
        <taxon>Eukaryota</taxon>
        <taxon>Fungi</taxon>
        <taxon>Fungi incertae sedis</taxon>
        <taxon>Chytridiomycota</taxon>
        <taxon>Chytridiomycota incertae sedis</taxon>
        <taxon>Chytridiomycetes</taxon>
        <taxon>Rhizophlyctidales</taxon>
        <taxon>Rhizophlyctidaceae</taxon>
        <taxon>Rhizophlyctis</taxon>
    </lineage>
</organism>